<dbReference type="SUPFAM" id="SSF109854">
    <property type="entry name" value="DinB/YfiT-like putative metalloenzymes"/>
    <property type="match status" value="1"/>
</dbReference>
<accession>A0A917IID8</accession>
<reference evidence="1" key="2">
    <citation type="submission" date="2020-09" db="EMBL/GenBank/DDBJ databases">
        <authorList>
            <person name="Sun Q."/>
            <person name="Zhou Y."/>
        </authorList>
    </citation>
    <scope>NUCLEOTIDE SEQUENCE</scope>
    <source>
        <strain evidence="1">CGMCC 1.15794</strain>
    </source>
</reference>
<dbReference type="EMBL" id="BMJY01000011">
    <property type="protein sequence ID" value="GGH47376.1"/>
    <property type="molecule type" value="Genomic_DNA"/>
</dbReference>
<dbReference type="Proteomes" id="UP000657592">
    <property type="component" value="Unassembled WGS sequence"/>
</dbReference>
<name>A0A917IID8_9MICO</name>
<proteinExistence type="predicted"/>
<gene>
    <name evidence="1" type="ORF">GCM10010921_24050</name>
</gene>
<evidence type="ECO:0000313" key="2">
    <source>
        <dbReference type="Proteomes" id="UP000657592"/>
    </source>
</evidence>
<keyword evidence="2" id="KW-1185">Reference proteome</keyword>
<dbReference type="Gene3D" id="1.20.120.450">
    <property type="entry name" value="dinb family like domain"/>
    <property type="match status" value="1"/>
</dbReference>
<dbReference type="InterPro" id="IPR034660">
    <property type="entry name" value="DinB/YfiT-like"/>
</dbReference>
<comment type="caution">
    <text evidence="1">The sequence shown here is derived from an EMBL/GenBank/DDBJ whole genome shotgun (WGS) entry which is preliminary data.</text>
</comment>
<organism evidence="1 2">
    <name type="scientific">Microbacterium album</name>
    <dbReference type="NCBI Taxonomy" id="2053191"/>
    <lineage>
        <taxon>Bacteria</taxon>
        <taxon>Bacillati</taxon>
        <taxon>Actinomycetota</taxon>
        <taxon>Actinomycetes</taxon>
        <taxon>Micrococcales</taxon>
        <taxon>Microbacteriaceae</taxon>
        <taxon>Microbacterium</taxon>
    </lineage>
</organism>
<reference evidence="1" key="1">
    <citation type="journal article" date="2014" name="Int. J. Syst. Evol. Microbiol.">
        <title>Complete genome sequence of Corynebacterium casei LMG S-19264T (=DSM 44701T), isolated from a smear-ripened cheese.</title>
        <authorList>
            <consortium name="US DOE Joint Genome Institute (JGI-PGF)"/>
            <person name="Walter F."/>
            <person name="Albersmeier A."/>
            <person name="Kalinowski J."/>
            <person name="Ruckert C."/>
        </authorList>
    </citation>
    <scope>NUCLEOTIDE SEQUENCE</scope>
    <source>
        <strain evidence="1">CGMCC 1.15794</strain>
    </source>
</reference>
<sequence>MSARSDLIDDPAVQQDLLLARRGQAYFLRGLFHLPDAQLSAVVTADGATKGAVVAAAALRARLLADALDRLTGVESEGTWDEIDTADSFADAVVFAATLPPLALRHLATHSGVHLNVSWRDLPPALWREHVYVAGARLTISETPLWRAQEIWRAAILLGNGRSRDVPAQLRDVVAAET</sequence>
<dbReference type="RefSeq" id="WP_188756536.1">
    <property type="nucleotide sequence ID" value="NZ_BMJY01000011.1"/>
</dbReference>
<protein>
    <recommendedName>
        <fullName evidence="3">Mycothiol-dependent maleylpyruvate isomerase metal-binding domain-containing protein</fullName>
    </recommendedName>
</protein>
<evidence type="ECO:0008006" key="3">
    <source>
        <dbReference type="Google" id="ProtNLM"/>
    </source>
</evidence>
<dbReference type="AlphaFoldDB" id="A0A917IID8"/>
<evidence type="ECO:0000313" key="1">
    <source>
        <dbReference type="EMBL" id="GGH47376.1"/>
    </source>
</evidence>